<reference evidence="1 2" key="1">
    <citation type="submission" date="2024-11" db="EMBL/GenBank/DDBJ databases">
        <title>Chromosome-level genome assembly of Eucalyptus globulus Labill. provides insights into its genome evolution.</title>
        <authorList>
            <person name="Li X."/>
        </authorList>
    </citation>
    <scope>NUCLEOTIDE SEQUENCE [LARGE SCALE GENOMIC DNA]</scope>
    <source>
        <strain evidence="1">CL2024</strain>
        <tissue evidence="1">Fresh tender leaves</tissue>
    </source>
</reference>
<dbReference type="Gene3D" id="3.30.70.120">
    <property type="match status" value="1"/>
</dbReference>
<dbReference type="AlphaFoldDB" id="A0ABD3JDK8"/>
<accession>A0ABD3JDK8</accession>
<dbReference type="Proteomes" id="UP001634007">
    <property type="component" value="Unassembled WGS sequence"/>
</dbReference>
<dbReference type="InterPro" id="IPR002187">
    <property type="entry name" value="N-reg_PII"/>
</dbReference>
<dbReference type="EMBL" id="JBJKBG010000008">
    <property type="protein sequence ID" value="KAL3725247.1"/>
    <property type="molecule type" value="Genomic_DNA"/>
</dbReference>
<evidence type="ECO:0000313" key="1">
    <source>
        <dbReference type="EMBL" id="KAL3725247.1"/>
    </source>
</evidence>
<keyword evidence="2" id="KW-1185">Reference proteome</keyword>
<proteinExistence type="predicted"/>
<sequence>MACINATARPATVPTCHRQLKELAFVDSSSSLVEFSLFPGPLVQWKLNCTRNALVLPGELRAAPKEYFPDAKFYKVGAILRPWRIREALIKMGIRGITVSDVRGFGSEFSEDEFLAKAKMEIVVSNEQVEAVIDKIIEEARTGEIGDGIIFCERGDKGERMSGGRADMFSTSHHLQVVDPSVKL</sequence>
<name>A0ABD3JDK8_EUCGL</name>
<dbReference type="Pfam" id="PF00543">
    <property type="entry name" value="P-II"/>
    <property type="match status" value="1"/>
</dbReference>
<protein>
    <submittedName>
        <fullName evidence="1">Uncharacterized protein</fullName>
    </submittedName>
</protein>
<comment type="caution">
    <text evidence="1">The sequence shown here is derived from an EMBL/GenBank/DDBJ whole genome shotgun (WGS) entry which is preliminary data.</text>
</comment>
<dbReference type="SMART" id="SM00938">
    <property type="entry name" value="P-II"/>
    <property type="match status" value="1"/>
</dbReference>
<dbReference type="InterPro" id="IPR015867">
    <property type="entry name" value="N-reg_PII/ATP_PRibTrfase_C"/>
</dbReference>
<gene>
    <name evidence="1" type="ORF">ACJRO7_030283</name>
</gene>
<dbReference type="PANTHER" id="PTHR30115:SF11">
    <property type="entry name" value="NITROGEN REGULATORY PROTEIN P-II HOMOLOG"/>
    <property type="match status" value="1"/>
</dbReference>
<dbReference type="InterPro" id="IPR011322">
    <property type="entry name" value="N-reg_PII-like_a/b"/>
</dbReference>
<dbReference type="SUPFAM" id="SSF54913">
    <property type="entry name" value="GlnB-like"/>
    <property type="match status" value="1"/>
</dbReference>
<dbReference type="PROSITE" id="PS51343">
    <property type="entry name" value="PII_GLNB_DOM"/>
    <property type="match status" value="1"/>
</dbReference>
<dbReference type="PANTHER" id="PTHR30115">
    <property type="entry name" value="NITROGEN REGULATORY PROTEIN P-II"/>
    <property type="match status" value="1"/>
</dbReference>
<evidence type="ECO:0000313" key="2">
    <source>
        <dbReference type="Proteomes" id="UP001634007"/>
    </source>
</evidence>
<organism evidence="1 2">
    <name type="scientific">Eucalyptus globulus</name>
    <name type="common">Tasmanian blue gum</name>
    <dbReference type="NCBI Taxonomy" id="34317"/>
    <lineage>
        <taxon>Eukaryota</taxon>
        <taxon>Viridiplantae</taxon>
        <taxon>Streptophyta</taxon>
        <taxon>Embryophyta</taxon>
        <taxon>Tracheophyta</taxon>
        <taxon>Spermatophyta</taxon>
        <taxon>Magnoliopsida</taxon>
        <taxon>eudicotyledons</taxon>
        <taxon>Gunneridae</taxon>
        <taxon>Pentapetalae</taxon>
        <taxon>rosids</taxon>
        <taxon>malvids</taxon>
        <taxon>Myrtales</taxon>
        <taxon>Myrtaceae</taxon>
        <taxon>Myrtoideae</taxon>
        <taxon>Eucalypteae</taxon>
        <taxon>Eucalyptus</taxon>
    </lineage>
</organism>